<evidence type="ECO:0000313" key="1">
    <source>
        <dbReference type="EMBL" id="BCI61752.1"/>
    </source>
</evidence>
<dbReference type="AlphaFoldDB" id="A0A7G1HSP2"/>
<name>A0A7G1HSP2_9BACT</name>
<dbReference type="RefSeq" id="WP_246469152.1">
    <property type="nucleotide sequence ID" value="NZ_AP023322.1"/>
</dbReference>
<dbReference type="Proteomes" id="UP000594042">
    <property type="component" value="Chromosome"/>
</dbReference>
<dbReference type="KEGG" id="copr:Cop2CBH44_01050"/>
<keyword evidence="2" id="KW-1185">Reference proteome</keyword>
<protein>
    <submittedName>
        <fullName evidence="1">Uncharacterized protein</fullName>
    </submittedName>
</protein>
<proteinExistence type="predicted"/>
<accession>A0A7G1HSP2</accession>
<sequence>MVTIYLDKQVFSHLFNAREEKYSLLREKILSHKDEFIFFYSNAHLFDLQDDKTDIKYAEMKFMQSIVDGCRLIYEGNKQEIIKQSPLDAFGTIGKVGDFSWLENFDF</sequence>
<reference evidence="2" key="1">
    <citation type="submission" date="2020-07" db="EMBL/GenBank/DDBJ databases">
        <title>Complete genome sequencing of Coprobacter sp. strain 2CBH44.</title>
        <authorList>
            <person name="Sakamoto M."/>
            <person name="Murakami T."/>
            <person name="Mori H."/>
        </authorList>
    </citation>
    <scope>NUCLEOTIDE SEQUENCE [LARGE SCALE GENOMIC DNA]</scope>
    <source>
        <strain evidence="2">2CBH44</strain>
    </source>
</reference>
<gene>
    <name evidence="1" type="ORF">Cop2CBH44_01050</name>
</gene>
<evidence type="ECO:0000313" key="2">
    <source>
        <dbReference type="Proteomes" id="UP000594042"/>
    </source>
</evidence>
<dbReference type="EMBL" id="AP023322">
    <property type="protein sequence ID" value="BCI61752.1"/>
    <property type="molecule type" value="Genomic_DNA"/>
</dbReference>
<organism evidence="1 2">
    <name type="scientific">Coprobacter secundus subsp. similis</name>
    <dbReference type="NCBI Taxonomy" id="2751153"/>
    <lineage>
        <taxon>Bacteria</taxon>
        <taxon>Pseudomonadati</taxon>
        <taxon>Bacteroidota</taxon>
        <taxon>Bacteroidia</taxon>
        <taxon>Bacteroidales</taxon>
        <taxon>Barnesiellaceae</taxon>
        <taxon>Coprobacter</taxon>
    </lineage>
</organism>